<comment type="cofactor">
    <cofactor evidence="1">
        <name>Zn(2+)</name>
        <dbReference type="ChEBI" id="CHEBI:29105"/>
    </cofactor>
</comment>
<keyword evidence="2" id="KW-0479">Metal-binding</keyword>
<comment type="caution">
    <text evidence="6">The sequence shown here is derived from an EMBL/GenBank/DDBJ whole genome shotgun (WGS) entry which is preliminary data.</text>
</comment>
<dbReference type="EMBL" id="PGTM01000403">
    <property type="protein sequence ID" value="PJF34418.1"/>
    <property type="molecule type" value="Genomic_DNA"/>
</dbReference>
<dbReference type="InterPro" id="IPR001279">
    <property type="entry name" value="Metallo-B-lactamas"/>
</dbReference>
<evidence type="ECO:0000256" key="1">
    <source>
        <dbReference type="ARBA" id="ARBA00001947"/>
    </source>
</evidence>
<organism evidence="6 9">
    <name type="scientific">Candidatus Thermofonsia Clade 1 bacterium</name>
    <dbReference type="NCBI Taxonomy" id="2364210"/>
    <lineage>
        <taxon>Bacteria</taxon>
        <taxon>Bacillati</taxon>
        <taxon>Chloroflexota</taxon>
        <taxon>Candidatus Thermofontia</taxon>
        <taxon>Candidatus Thermofonsia Clade 1</taxon>
    </lineage>
</organism>
<dbReference type="AlphaFoldDB" id="A0A2M8PA43"/>
<dbReference type="GO" id="GO:0046872">
    <property type="term" value="F:metal ion binding"/>
    <property type="evidence" value="ECO:0007669"/>
    <property type="project" value="UniProtKB-KW"/>
</dbReference>
<evidence type="ECO:0000256" key="2">
    <source>
        <dbReference type="ARBA" id="ARBA00022723"/>
    </source>
</evidence>
<sequence>MTHKVKMLTLGWVQTNCFIIGDSTSGTAVLIDAPDDAPRLRQEIEREGWQLSAILLTHAHWDHVRALHGLKEATNAPIYMHAADLPLLEEMPDRVQAWIGEIELPAPKPDVLVQHGELLALPACRLEVRHTPGHTPGHVSYVWHEGAVVFSGDCLFEGSVGRTDFPYADHKTLMESIFKQLLSLPEDYTIACGHGRTTTVARERQTNPFVLDWQARLGGSR</sequence>
<evidence type="ECO:0000313" key="9">
    <source>
        <dbReference type="Proteomes" id="UP000229681"/>
    </source>
</evidence>
<evidence type="ECO:0000313" key="8">
    <source>
        <dbReference type="Proteomes" id="UP000228947"/>
    </source>
</evidence>
<keyword evidence="4" id="KW-0862">Zinc</keyword>
<reference evidence="8 9" key="1">
    <citation type="submission" date="2017-11" db="EMBL/GenBank/DDBJ databases">
        <title>Evolution of Phototrophy in the Chloroflexi Phylum Driven by Horizontal Gene Transfer.</title>
        <authorList>
            <person name="Ward L.M."/>
            <person name="Hemp J."/>
            <person name="Shih P.M."/>
            <person name="Mcglynn S.E."/>
            <person name="Fischer W."/>
        </authorList>
    </citation>
    <scope>NUCLEOTIDE SEQUENCE [LARGE SCALE GENOMIC DNA]</scope>
    <source>
        <strain evidence="7">CP1_1M</strain>
        <strain evidence="6">JP3_13</strain>
    </source>
</reference>
<evidence type="ECO:0000259" key="5">
    <source>
        <dbReference type="SMART" id="SM00849"/>
    </source>
</evidence>
<keyword evidence="3" id="KW-0378">Hydrolase</keyword>
<dbReference type="Proteomes" id="UP000229681">
    <property type="component" value="Unassembled WGS sequence"/>
</dbReference>
<dbReference type="InterPro" id="IPR036866">
    <property type="entry name" value="RibonucZ/Hydroxyglut_hydro"/>
</dbReference>
<dbReference type="InterPro" id="IPR051453">
    <property type="entry name" value="MBL_Glyoxalase_II"/>
</dbReference>
<proteinExistence type="predicted"/>
<dbReference type="SMART" id="SM00849">
    <property type="entry name" value="Lactamase_B"/>
    <property type="match status" value="1"/>
</dbReference>
<evidence type="ECO:0000256" key="4">
    <source>
        <dbReference type="ARBA" id="ARBA00022833"/>
    </source>
</evidence>
<accession>A0A2M8PA43</accession>
<dbReference type="Gene3D" id="3.60.15.10">
    <property type="entry name" value="Ribonuclease Z/Hydroxyacylglutathione hydrolase-like"/>
    <property type="match status" value="1"/>
</dbReference>
<name>A0A2M8PA43_9CHLR</name>
<dbReference type="PANTHER" id="PTHR46233:SF3">
    <property type="entry name" value="HYDROXYACYLGLUTATHIONE HYDROLASE GLOC"/>
    <property type="match status" value="1"/>
</dbReference>
<dbReference type="Pfam" id="PF00753">
    <property type="entry name" value="Lactamase_B"/>
    <property type="match status" value="1"/>
</dbReference>
<protein>
    <recommendedName>
        <fullName evidence="5">Metallo-beta-lactamase domain-containing protein</fullName>
    </recommendedName>
</protein>
<dbReference type="Proteomes" id="UP000228947">
    <property type="component" value="Unassembled WGS sequence"/>
</dbReference>
<evidence type="ECO:0000313" key="7">
    <source>
        <dbReference type="EMBL" id="PJF42679.1"/>
    </source>
</evidence>
<dbReference type="PANTHER" id="PTHR46233">
    <property type="entry name" value="HYDROXYACYLGLUTATHIONE HYDROLASE GLOC"/>
    <property type="match status" value="1"/>
</dbReference>
<dbReference type="SUPFAM" id="SSF56281">
    <property type="entry name" value="Metallo-hydrolase/oxidoreductase"/>
    <property type="match status" value="1"/>
</dbReference>
<dbReference type="EMBL" id="PGTL01000011">
    <property type="protein sequence ID" value="PJF42679.1"/>
    <property type="molecule type" value="Genomic_DNA"/>
</dbReference>
<evidence type="ECO:0000256" key="3">
    <source>
        <dbReference type="ARBA" id="ARBA00022801"/>
    </source>
</evidence>
<gene>
    <name evidence="6" type="ORF">CUN49_15770</name>
    <name evidence="7" type="ORF">CUN50_03175</name>
</gene>
<dbReference type="GO" id="GO:0016787">
    <property type="term" value="F:hydrolase activity"/>
    <property type="evidence" value="ECO:0007669"/>
    <property type="project" value="UniProtKB-KW"/>
</dbReference>
<feature type="domain" description="Metallo-beta-lactamase" evidence="5">
    <location>
        <begin position="14"/>
        <end position="194"/>
    </location>
</feature>
<evidence type="ECO:0000313" key="6">
    <source>
        <dbReference type="EMBL" id="PJF34418.1"/>
    </source>
</evidence>
<accession>A0A2M8PYQ9</accession>